<dbReference type="CDD" id="cd00093">
    <property type="entry name" value="HTH_XRE"/>
    <property type="match status" value="1"/>
</dbReference>
<dbReference type="InterPro" id="IPR001387">
    <property type="entry name" value="Cro/C1-type_HTH"/>
</dbReference>
<name>A0A238D914_THIDL</name>
<evidence type="ECO:0000313" key="1">
    <source>
        <dbReference type="EMBL" id="SBP89803.1"/>
    </source>
</evidence>
<protein>
    <recommendedName>
        <fullName evidence="3">Helix-turn-helix domain-containing protein</fullName>
    </recommendedName>
</protein>
<gene>
    <name evidence="1" type="ORF">THIARS_80327</name>
</gene>
<dbReference type="Proteomes" id="UP000214566">
    <property type="component" value="Unassembled WGS sequence"/>
</dbReference>
<accession>A0A238D914</accession>
<reference evidence="1 2" key="1">
    <citation type="submission" date="2016-06" db="EMBL/GenBank/DDBJ databases">
        <authorList>
            <person name="Kjaerup R.B."/>
            <person name="Dalgaard T.S."/>
            <person name="Juul-Madsen H.R."/>
        </authorList>
    </citation>
    <scope>NUCLEOTIDE SEQUENCE [LARGE SCALE GENOMIC DNA]</scope>
    <source>
        <strain evidence="1 2">DSM 16361</strain>
    </source>
</reference>
<dbReference type="EMBL" id="FLMQ01000057">
    <property type="protein sequence ID" value="SBP89803.1"/>
    <property type="molecule type" value="Genomic_DNA"/>
</dbReference>
<organism evidence="1 2">
    <name type="scientific">Thiomonas delicata</name>
    <name type="common">Thiomonas cuprina</name>
    <dbReference type="NCBI Taxonomy" id="364030"/>
    <lineage>
        <taxon>Bacteria</taxon>
        <taxon>Pseudomonadati</taxon>
        <taxon>Pseudomonadota</taxon>
        <taxon>Betaproteobacteria</taxon>
        <taxon>Burkholderiales</taxon>
        <taxon>Thiomonas</taxon>
    </lineage>
</organism>
<sequence length="106" mass="11747">MVITGPGPIRFLATQWHASPAISIALTRFRTMAEIDIALRAIQLYSDMHPRPTHLTQVQAAEMLGVHRNTISKLLRAGVLRLNQCGLIPIELIDLARSTKLPPLDC</sequence>
<proteinExistence type="predicted"/>
<evidence type="ECO:0008006" key="3">
    <source>
        <dbReference type="Google" id="ProtNLM"/>
    </source>
</evidence>
<dbReference type="AlphaFoldDB" id="A0A238D914"/>
<evidence type="ECO:0000313" key="2">
    <source>
        <dbReference type="Proteomes" id="UP000214566"/>
    </source>
</evidence>
<keyword evidence="2" id="KW-1185">Reference proteome</keyword>